<reference evidence="1 2" key="1">
    <citation type="journal article" date="2014" name="Nat. Genet.">
        <title>Genome and transcriptome of the porcine whipworm Trichuris suis.</title>
        <authorList>
            <person name="Jex A.R."/>
            <person name="Nejsum P."/>
            <person name="Schwarz E.M."/>
            <person name="Hu L."/>
            <person name="Young N.D."/>
            <person name="Hall R.S."/>
            <person name="Korhonen P.K."/>
            <person name="Liao S."/>
            <person name="Thamsborg S."/>
            <person name="Xia J."/>
            <person name="Xu P."/>
            <person name="Wang S."/>
            <person name="Scheerlinck J.P."/>
            <person name="Hofmann A."/>
            <person name="Sternberg P.W."/>
            <person name="Wang J."/>
            <person name="Gasser R.B."/>
        </authorList>
    </citation>
    <scope>NUCLEOTIDE SEQUENCE [LARGE SCALE GENOMIC DNA]</scope>
    <source>
        <strain evidence="1">DCEP-RM93M</strain>
    </source>
</reference>
<dbReference type="AlphaFoldDB" id="A0A085MMG8"/>
<dbReference type="Proteomes" id="UP000030764">
    <property type="component" value="Unassembled WGS sequence"/>
</dbReference>
<protein>
    <submittedName>
        <fullName evidence="1">Uncharacterized protein</fullName>
    </submittedName>
</protein>
<proteinExistence type="predicted"/>
<evidence type="ECO:0000313" key="1">
    <source>
        <dbReference type="EMBL" id="KFD58414.1"/>
    </source>
</evidence>
<dbReference type="EMBL" id="KL363184">
    <property type="protein sequence ID" value="KFD58414.1"/>
    <property type="molecule type" value="Genomic_DNA"/>
</dbReference>
<organism evidence="1 2">
    <name type="scientific">Trichuris suis</name>
    <name type="common">pig whipworm</name>
    <dbReference type="NCBI Taxonomy" id="68888"/>
    <lineage>
        <taxon>Eukaryota</taxon>
        <taxon>Metazoa</taxon>
        <taxon>Ecdysozoa</taxon>
        <taxon>Nematoda</taxon>
        <taxon>Enoplea</taxon>
        <taxon>Dorylaimia</taxon>
        <taxon>Trichinellida</taxon>
        <taxon>Trichuridae</taxon>
        <taxon>Trichuris</taxon>
    </lineage>
</organism>
<gene>
    <name evidence="1" type="ORF">M513_00640</name>
</gene>
<evidence type="ECO:0000313" key="2">
    <source>
        <dbReference type="Proteomes" id="UP000030764"/>
    </source>
</evidence>
<keyword evidence="2" id="KW-1185">Reference proteome</keyword>
<accession>A0A085MMG8</accession>
<sequence>MADLYLKFNEMNVQLQVVDLNLISTKAVICSFMKKLVTIKSNLLLHEGLTPRFEDVPGMEVPSWVLEPFSSVDNAEVDVQEELVKLQCSEELKPKFKNWYQAFWLQKKIPSQYRRVVADLLSKKRNRLQIAERGDVRLRVTNMQLDVEKLVSCWRTQKQSLALGPKIDSVARLA</sequence>
<name>A0A085MMG8_9BILA</name>